<evidence type="ECO:0000259" key="7">
    <source>
        <dbReference type="Pfam" id="PF21634"/>
    </source>
</evidence>
<proteinExistence type="inferred from homology"/>
<evidence type="ECO:0000313" key="9">
    <source>
        <dbReference type="Proteomes" id="UP000604046"/>
    </source>
</evidence>
<organism evidence="8 9">
    <name type="scientific">Symbiodinium natans</name>
    <dbReference type="NCBI Taxonomy" id="878477"/>
    <lineage>
        <taxon>Eukaryota</taxon>
        <taxon>Sar</taxon>
        <taxon>Alveolata</taxon>
        <taxon>Dinophyceae</taxon>
        <taxon>Suessiales</taxon>
        <taxon>Symbiodiniaceae</taxon>
        <taxon>Symbiodinium</taxon>
    </lineage>
</organism>
<dbReference type="InterPro" id="IPR041677">
    <property type="entry name" value="DNA2/NAM7_AAA_11"/>
</dbReference>
<dbReference type="GO" id="GO:0003724">
    <property type="term" value="F:RNA helicase activity"/>
    <property type="evidence" value="ECO:0007669"/>
    <property type="project" value="UniProtKB-EC"/>
</dbReference>
<comment type="caution">
    <text evidence="8">The sequence shown here is derived from an EMBL/GenBank/DDBJ whole genome shotgun (WGS) entry which is preliminary data.</text>
</comment>
<dbReference type="Pfam" id="PF21634">
    <property type="entry name" value="MOV-10_beta-barrel"/>
    <property type="match status" value="1"/>
</dbReference>
<dbReference type="Pfam" id="PF13087">
    <property type="entry name" value="AAA_12"/>
    <property type="match status" value="1"/>
</dbReference>
<evidence type="ECO:0000259" key="5">
    <source>
        <dbReference type="Pfam" id="PF13086"/>
    </source>
</evidence>
<dbReference type="InterPro" id="IPR045055">
    <property type="entry name" value="DNA2/NAM7-like"/>
</dbReference>
<dbReference type="InterPro" id="IPR027417">
    <property type="entry name" value="P-loop_NTPase"/>
</dbReference>
<dbReference type="InterPro" id="IPR047187">
    <property type="entry name" value="SF1_C_Upf1"/>
</dbReference>
<dbReference type="GO" id="GO:0043186">
    <property type="term" value="C:P granule"/>
    <property type="evidence" value="ECO:0007669"/>
    <property type="project" value="TreeGrafter"/>
</dbReference>
<comment type="similarity">
    <text evidence="1">Belongs to the DNA2/NAM7 helicase family. SDE3 subfamily.</text>
</comment>
<feature type="region of interest" description="Disordered" evidence="4">
    <location>
        <begin position="1"/>
        <end position="20"/>
    </location>
</feature>
<evidence type="ECO:0000259" key="6">
    <source>
        <dbReference type="Pfam" id="PF13087"/>
    </source>
</evidence>
<feature type="domain" description="DNA2/NAM7 helicase helicase" evidence="5">
    <location>
        <begin position="413"/>
        <end position="487"/>
    </location>
</feature>
<protein>
    <recommendedName>
        <fullName evidence="2">RNA helicase</fullName>
        <ecNumber evidence="2">3.6.4.13</ecNumber>
    </recommendedName>
</protein>
<comment type="catalytic activity">
    <reaction evidence="3">
        <text>ATP + H2O = ADP + phosphate + H(+)</text>
        <dbReference type="Rhea" id="RHEA:13065"/>
        <dbReference type="ChEBI" id="CHEBI:15377"/>
        <dbReference type="ChEBI" id="CHEBI:15378"/>
        <dbReference type="ChEBI" id="CHEBI:30616"/>
        <dbReference type="ChEBI" id="CHEBI:43474"/>
        <dbReference type="ChEBI" id="CHEBI:456216"/>
        <dbReference type="EC" id="3.6.4.13"/>
    </reaction>
</comment>
<evidence type="ECO:0000313" key="8">
    <source>
        <dbReference type="EMBL" id="CAE6942673.1"/>
    </source>
</evidence>
<dbReference type="AlphaFoldDB" id="A0A812H3X5"/>
<dbReference type="SUPFAM" id="SSF52540">
    <property type="entry name" value="P-loop containing nucleoside triphosphate hydrolases"/>
    <property type="match status" value="1"/>
</dbReference>
<dbReference type="Gene3D" id="3.40.50.300">
    <property type="entry name" value="P-loop containing nucleotide triphosphate hydrolases"/>
    <property type="match status" value="2"/>
</dbReference>
<name>A0A812H3X5_9DINO</name>
<dbReference type="PANTHER" id="PTHR10887">
    <property type="entry name" value="DNA2/NAM7 HELICASE FAMILY"/>
    <property type="match status" value="1"/>
</dbReference>
<evidence type="ECO:0000256" key="3">
    <source>
        <dbReference type="ARBA" id="ARBA00047984"/>
    </source>
</evidence>
<evidence type="ECO:0000256" key="1">
    <source>
        <dbReference type="ARBA" id="ARBA00005601"/>
    </source>
</evidence>
<dbReference type="OrthoDB" id="447281at2759"/>
<feature type="domain" description="DNA2/NAM7 helicase-like C-terminal" evidence="6">
    <location>
        <begin position="495"/>
        <end position="698"/>
    </location>
</feature>
<dbReference type="GO" id="GO:0035194">
    <property type="term" value="P:regulatory ncRNA-mediated post-transcriptional gene silencing"/>
    <property type="evidence" value="ECO:0007669"/>
    <property type="project" value="TreeGrafter"/>
</dbReference>
<dbReference type="GO" id="GO:0005829">
    <property type="term" value="C:cytosol"/>
    <property type="evidence" value="ECO:0007669"/>
    <property type="project" value="TreeGrafter"/>
</dbReference>
<dbReference type="EC" id="3.6.4.13" evidence="2"/>
<dbReference type="PANTHER" id="PTHR10887:SF322">
    <property type="entry name" value="HELICASE MOV-10"/>
    <property type="match status" value="1"/>
</dbReference>
<feature type="domain" description="Helicase MOV-10-like beta-barrel" evidence="7">
    <location>
        <begin position="240"/>
        <end position="295"/>
    </location>
</feature>
<reference evidence="8" key="1">
    <citation type="submission" date="2021-02" db="EMBL/GenBank/DDBJ databases">
        <authorList>
            <person name="Dougan E. K."/>
            <person name="Rhodes N."/>
            <person name="Thang M."/>
            <person name="Chan C."/>
        </authorList>
    </citation>
    <scope>NUCLEOTIDE SEQUENCE</scope>
</reference>
<sequence length="700" mass="78363">MVGAGKSKGGKGKGPGEAHAMQSGWTAWTAWTAYAAYEQSKATMPQTGASLGKGGTGESTKRVPRLAAEIAGAIGDLVEGKFTQDDFWEVFEKFCWDKGYPSSGFATVWFLLQRWRVIGRANKDKFKLLSLTQSNFKTRTPTDALGALDGTRPKLLAQELASPVPEYPLPQKLQALTAMDVYKMQAAVLKLLESEGMKPGQMERCYQDYQHFLLYVEELQMKFDIALYDLEVEERLEYVKNVGLYKIWVPGLAEKRPSILRGDTVLLTCQQQGKFRGYVHELRLDQIQVSFHERTPLRSMHRAVDDLHFPVDATTHIVRPVPRAHPQLNPKQTEFFAAVTAGAGSGVFGGDTGWYAAVINYIRTHTIHTVFQSQKHAKILVGPAGQLLFLTADGSIFNTFCQAGYFVIPSVEELQGFQIVVCTCTTASYIRSRLKQGQKGWFTHIFVDEAAQSVEAEALVPITLRKGPQTMVCLAGDFKQLGPVIRSPVAIEYGLQTSLMERLVNKITVDHSRVFPLLDTYRAHPSILCLYNKLVYANVLNCRCGQESYCMTTWPECPVSGKSRHPLIFHHCNGQESRQRNSPSWENVQEGSIVKQYLMKLMEHGVKQEDIGIISPYHKQCTRLRYICQGEGLDIQVGTTELFQGQEKKVIIISTVRSRQEQEIKSDIRFSLGFLGNYKRTNVAISRAKSLLIVVGSSTP</sequence>
<dbReference type="EMBL" id="CAJNDS010000069">
    <property type="protein sequence ID" value="CAE6942673.1"/>
    <property type="molecule type" value="Genomic_DNA"/>
</dbReference>
<dbReference type="InterPro" id="IPR049080">
    <property type="entry name" value="MOV-10-like_beta-barrel"/>
</dbReference>
<dbReference type="InterPro" id="IPR041679">
    <property type="entry name" value="DNA2/NAM7-like_C"/>
</dbReference>
<dbReference type="CDD" id="cd18808">
    <property type="entry name" value="SF1_C_Upf1"/>
    <property type="match status" value="1"/>
</dbReference>
<dbReference type="Proteomes" id="UP000604046">
    <property type="component" value="Unassembled WGS sequence"/>
</dbReference>
<accession>A0A812H3X5</accession>
<keyword evidence="9" id="KW-1185">Reference proteome</keyword>
<dbReference type="Pfam" id="PF13086">
    <property type="entry name" value="AAA_11"/>
    <property type="match status" value="1"/>
</dbReference>
<evidence type="ECO:0000256" key="2">
    <source>
        <dbReference type="ARBA" id="ARBA00012552"/>
    </source>
</evidence>
<gene>
    <name evidence="8" type="primary">mov10b.1</name>
    <name evidence="8" type="ORF">SNAT2548_LOCUS1272</name>
</gene>
<evidence type="ECO:0000256" key="4">
    <source>
        <dbReference type="SAM" id="MobiDB-lite"/>
    </source>
</evidence>